<keyword evidence="5" id="KW-0406">Ion transport</keyword>
<gene>
    <name evidence="9" type="ORF">ACO22_02416</name>
</gene>
<comment type="caution">
    <text evidence="9">The sequence shown here is derived from an EMBL/GenBank/DDBJ whole genome shotgun (WGS) entry which is preliminary data.</text>
</comment>
<accession>A0A1D2JIU0</accession>
<evidence type="ECO:0000256" key="2">
    <source>
        <dbReference type="ARBA" id="ARBA00022448"/>
    </source>
</evidence>
<name>A0A1D2JIU0_PARBR</name>
<dbReference type="InterPro" id="IPR044669">
    <property type="entry name" value="YneE/VCCN1/2-like"/>
</dbReference>
<organism evidence="9 10">
    <name type="scientific">Paracoccidioides brasiliensis</name>
    <dbReference type="NCBI Taxonomy" id="121759"/>
    <lineage>
        <taxon>Eukaryota</taxon>
        <taxon>Fungi</taxon>
        <taxon>Dikarya</taxon>
        <taxon>Ascomycota</taxon>
        <taxon>Pezizomycotina</taxon>
        <taxon>Eurotiomycetes</taxon>
        <taxon>Eurotiomycetidae</taxon>
        <taxon>Onygenales</taxon>
        <taxon>Ajellomycetaceae</taxon>
        <taxon>Paracoccidioides</taxon>
    </lineage>
</organism>
<dbReference type="VEuPathDB" id="FungiDB:PADG_06894"/>
<comment type="subcellular location">
    <subcellularLocation>
        <location evidence="1">Membrane</location>
        <topology evidence="1">Multi-pass membrane protein</topology>
    </subcellularLocation>
</comment>
<dbReference type="Proteomes" id="UP000242814">
    <property type="component" value="Unassembled WGS sequence"/>
</dbReference>
<keyword evidence="4 8" id="KW-1133">Transmembrane helix</keyword>
<evidence type="ECO:0000313" key="10">
    <source>
        <dbReference type="Proteomes" id="UP000242814"/>
    </source>
</evidence>
<dbReference type="GO" id="GO:0005254">
    <property type="term" value="F:chloride channel activity"/>
    <property type="evidence" value="ECO:0007669"/>
    <property type="project" value="InterPro"/>
</dbReference>
<evidence type="ECO:0000256" key="8">
    <source>
        <dbReference type="SAM" id="Phobius"/>
    </source>
</evidence>
<proteinExistence type="predicted"/>
<evidence type="ECO:0000256" key="4">
    <source>
        <dbReference type="ARBA" id="ARBA00022989"/>
    </source>
</evidence>
<evidence type="ECO:0000313" key="9">
    <source>
        <dbReference type="EMBL" id="ODH38315.1"/>
    </source>
</evidence>
<dbReference type="PANTHER" id="PTHR33281">
    <property type="entry name" value="UPF0187 PROTEIN YNEE"/>
    <property type="match status" value="1"/>
</dbReference>
<evidence type="ECO:0000256" key="6">
    <source>
        <dbReference type="ARBA" id="ARBA00023136"/>
    </source>
</evidence>
<feature type="region of interest" description="Disordered" evidence="7">
    <location>
        <begin position="1"/>
        <end position="23"/>
    </location>
</feature>
<dbReference type="GO" id="GO:0016020">
    <property type="term" value="C:membrane"/>
    <property type="evidence" value="ECO:0007669"/>
    <property type="project" value="UniProtKB-SubCell"/>
</dbReference>
<dbReference type="EMBL" id="LZYO01000074">
    <property type="protein sequence ID" value="ODH38315.1"/>
    <property type="molecule type" value="Genomic_DNA"/>
</dbReference>
<keyword evidence="2" id="KW-0813">Transport</keyword>
<evidence type="ECO:0000256" key="7">
    <source>
        <dbReference type="SAM" id="MobiDB-lite"/>
    </source>
</evidence>
<feature type="transmembrane region" description="Helical" evidence="8">
    <location>
        <begin position="114"/>
        <end position="132"/>
    </location>
</feature>
<dbReference type="PANTHER" id="PTHR33281:SF16">
    <property type="match status" value="1"/>
</dbReference>
<sequence length="470" mass="51929">MRFTEPPLESPATNGVGGTINPSLRRNIRRPTYPFRKSHRSKPRSLSIDWKNACIRRPTKSKSLTLATGYRWPLVLRFIKGAVHMSILIPVVLHGIFTALIVYLDKYVFDSIGLPATIIPSLSIVVGLILVFRNQTSYNRFWDGRNNLAAINTSIRNLTRSILTHAYNRNSGPLTLAEKNDVERTIRVLMAIPYAVKNYLRAEWGAAWNLNSTVVNRKYGGDGGGSASACHAVESNMRMLHLENSGVNGHDTEGGGSSNGEHVFNPEYDSLLPVGLQAYEDEGLGLPLQLTFFVDGFLKRGEDRGWFTAPNASNLQTQLNILTDSYGRMETIKLTPIPIAHLIHQKQVLALFGAVLPFAMVDEMGWWTVPIVSLVIFTLYGIEGIGSQLEDPFGYDRNDIKMDAIVEDERVEIEAILNEWKRVTVVRGEDGLVGVGAGAGGAGAGCGDKGEVYEPKEMFIRMRGTVRNGV</sequence>
<keyword evidence="3 8" id="KW-0812">Transmembrane</keyword>
<dbReference type="Pfam" id="PF25539">
    <property type="entry name" value="Bestrophin_2"/>
    <property type="match status" value="1"/>
</dbReference>
<dbReference type="AlphaFoldDB" id="A0A1D2JIU0"/>
<evidence type="ECO:0000256" key="1">
    <source>
        <dbReference type="ARBA" id="ARBA00004141"/>
    </source>
</evidence>
<protein>
    <submittedName>
        <fullName evidence="9">Uncharacterized protein</fullName>
    </submittedName>
</protein>
<dbReference type="VEuPathDB" id="FungiDB:PABG_05854"/>
<keyword evidence="6 8" id="KW-0472">Membrane</keyword>
<feature type="transmembrane region" description="Helical" evidence="8">
    <location>
        <begin position="81"/>
        <end position="102"/>
    </location>
</feature>
<reference evidence="9 10" key="1">
    <citation type="submission" date="2016-06" db="EMBL/GenBank/DDBJ databases">
        <authorList>
            <person name="Kjaerup R.B."/>
            <person name="Dalgaard T.S."/>
            <person name="Juul-Madsen H.R."/>
        </authorList>
    </citation>
    <scope>NUCLEOTIDE SEQUENCE [LARGE SCALE GENOMIC DNA]</scope>
    <source>
        <strain evidence="9 10">Pb300</strain>
    </source>
</reference>
<evidence type="ECO:0000256" key="3">
    <source>
        <dbReference type="ARBA" id="ARBA00022692"/>
    </source>
</evidence>
<evidence type="ECO:0000256" key="5">
    <source>
        <dbReference type="ARBA" id="ARBA00023065"/>
    </source>
</evidence>